<reference evidence="2 3" key="1">
    <citation type="submission" date="2019-06" db="EMBL/GenBank/DDBJ databases">
        <title>Sorghum-associated microbial communities from plants grown in Nebraska, USA.</title>
        <authorList>
            <person name="Schachtman D."/>
        </authorList>
    </citation>
    <scope>NUCLEOTIDE SEQUENCE [LARGE SCALE GENOMIC DNA]</scope>
    <source>
        <strain evidence="2 3">2482</strain>
    </source>
</reference>
<dbReference type="Proteomes" id="UP000319671">
    <property type="component" value="Unassembled WGS sequence"/>
</dbReference>
<keyword evidence="1" id="KW-0175">Coiled coil</keyword>
<evidence type="ECO:0000313" key="2">
    <source>
        <dbReference type="EMBL" id="TWE08228.1"/>
    </source>
</evidence>
<accession>A0A561DXY4</accession>
<dbReference type="EMBL" id="VIVN01000001">
    <property type="protein sequence ID" value="TWE08228.1"/>
    <property type="molecule type" value="Genomic_DNA"/>
</dbReference>
<evidence type="ECO:0000313" key="3">
    <source>
        <dbReference type="Proteomes" id="UP000319671"/>
    </source>
</evidence>
<gene>
    <name evidence="2" type="ORF">FB550_101244</name>
</gene>
<dbReference type="RefSeq" id="WP_186446317.1">
    <property type="nucleotide sequence ID" value="NZ_VIVN01000001.1"/>
</dbReference>
<dbReference type="AlphaFoldDB" id="A0A561DXY4"/>
<evidence type="ECO:0000256" key="1">
    <source>
        <dbReference type="SAM" id="Coils"/>
    </source>
</evidence>
<organism evidence="2 3">
    <name type="scientific">Neobacillus bataviensis</name>
    <dbReference type="NCBI Taxonomy" id="220685"/>
    <lineage>
        <taxon>Bacteria</taxon>
        <taxon>Bacillati</taxon>
        <taxon>Bacillota</taxon>
        <taxon>Bacilli</taxon>
        <taxon>Bacillales</taxon>
        <taxon>Bacillaceae</taxon>
        <taxon>Neobacillus</taxon>
    </lineage>
</organism>
<keyword evidence="3" id="KW-1185">Reference proteome</keyword>
<protein>
    <submittedName>
        <fullName evidence="2">Uncharacterized protein</fullName>
    </submittedName>
</protein>
<sequence length="52" mass="6125">MSDDKTSLNDDSLEDSLEKIIKNEKIKLDALEKKLIELMKNMEKYENINKPQ</sequence>
<comment type="caution">
    <text evidence="2">The sequence shown here is derived from an EMBL/GenBank/DDBJ whole genome shotgun (WGS) entry which is preliminary data.</text>
</comment>
<name>A0A561DXY4_9BACI</name>
<feature type="coiled-coil region" evidence="1">
    <location>
        <begin position="14"/>
        <end position="48"/>
    </location>
</feature>
<proteinExistence type="predicted"/>